<gene>
    <name evidence="1" type="ORF">PMALA_037100</name>
</gene>
<name>A0A1A8WKS6_PLAMA</name>
<sequence length="225" mass="27071">MNTSSFLSIFLYEGKEHVSIIHKEEKRDIVPKSWLHLIKECVDLIKDVYNLKDTIVDENDLIIWSDGKRMDEKYFESKSFKRGAKMVYISGENCFTRENVYRKISDEIEKYKNAIKGHFQIYDKEYDEWASMKEILKLLIKSKDLRDLLVDIKTDEQVEMVRRKILELTQENKNYQIFADMLKDNKTIYNILNDMNEWKIFVMENLENIKKLIEPYYPHSNNTDL</sequence>
<proteinExistence type="predicted"/>
<reference evidence="2" key="1">
    <citation type="submission" date="2016-05" db="EMBL/GenBank/DDBJ databases">
        <authorList>
            <person name="Naeem Raeece"/>
        </authorList>
    </citation>
    <scope>NUCLEOTIDE SEQUENCE [LARGE SCALE GENOMIC DNA]</scope>
</reference>
<evidence type="ECO:0000313" key="1">
    <source>
        <dbReference type="EMBL" id="SBS92746.1"/>
    </source>
</evidence>
<organism evidence="1 2">
    <name type="scientific">Plasmodium malariae</name>
    <dbReference type="NCBI Taxonomy" id="5858"/>
    <lineage>
        <taxon>Eukaryota</taxon>
        <taxon>Sar</taxon>
        <taxon>Alveolata</taxon>
        <taxon>Apicomplexa</taxon>
        <taxon>Aconoidasida</taxon>
        <taxon>Haemosporida</taxon>
        <taxon>Plasmodiidae</taxon>
        <taxon>Plasmodium</taxon>
        <taxon>Plasmodium (Plasmodium)</taxon>
    </lineage>
</organism>
<accession>A0A1A8WKS6</accession>
<dbReference type="AlphaFoldDB" id="A0A1A8WKS6"/>
<dbReference type="EMBL" id="FLQW01002238">
    <property type="protein sequence ID" value="SBS92746.1"/>
    <property type="molecule type" value="Genomic_DNA"/>
</dbReference>
<evidence type="ECO:0000313" key="2">
    <source>
        <dbReference type="Proteomes" id="UP000078597"/>
    </source>
</evidence>
<dbReference type="VEuPathDB" id="PlasmoDB:PmUG01_13022200"/>
<dbReference type="Proteomes" id="UP000078597">
    <property type="component" value="Unassembled WGS sequence"/>
</dbReference>
<protein>
    <submittedName>
        <fullName evidence="1">Uncharacterized protein</fullName>
    </submittedName>
</protein>